<accession>A0A158DS22</accession>
<gene>
    <name evidence="2" type="ORF">AWB76_07361</name>
</gene>
<feature type="domain" description="LssY-like C-terminal" evidence="1">
    <location>
        <begin position="215"/>
        <end position="393"/>
    </location>
</feature>
<dbReference type="EMBL" id="FCOI02000050">
    <property type="protein sequence ID" value="SAK96976.1"/>
    <property type="molecule type" value="Genomic_DNA"/>
</dbReference>
<keyword evidence="3" id="KW-1185">Reference proteome</keyword>
<evidence type="ECO:0000259" key="1">
    <source>
        <dbReference type="Pfam" id="PF14067"/>
    </source>
</evidence>
<dbReference type="RefSeq" id="WP_061164879.1">
    <property type="nucleotide sequence ID" value="NZ_FCOI02000050.1"/>
</dbReference>
<evidence type="ECO:0000313" key="3">
    <source>
        <dbReference type="Proteomes" id="UP000054624"/>
    </source>
</evidence>
<dbReference type="Pfam" id="PF14067">
    <property type="entry name" value="LssY_C"/>
    <property type="match status" value="1"/>
</dbReference>
<dbReference type="OrthoDB" id="3725455at2"/>
<dbReference type="AlphaFoldDB" id="A0A158DS22"/>
<protein>
    <recommendedName>
        <fullName evidence="1">LssY-like C-terminal domain-containing protein</fullName>
    </recommendedName>
</protein>
<name>A0A158DS22_9BURK</name>
<dbReference type="Proteomes" id="UP000054624">
    <property type="component" value="Unassembled WGS sequence"/>
</dbReference>
<reference evidence="3" key="1">
    <citation type="submission" date="2016-01" db="EMBL/GenBank/DDBJ databases">
        <authorList>
            <person name="Peeters Charlotte."/>
        </authorList>
    </citation>
    <scope>NUCLEOTIDE SEQUENCE [LARGE SCALE GENOMIC DNA]</scope>
</reference>
<evidence type="ECO:0000313" key="2">
    <source>
        <dbReference type="EMBL" id="SAK96976.1"/>
    </source>
</evidence>
<proteinExistence type="predicted"/>
<dbReference type="InterPro" id="IPR025902">
    <property type="entry name" value="LssY-like-C_dom"/>
</dbReference>
<dbReference type="STRING" id="1777137.AWB76_07361"/>
<organism evidence="2 3">
    <name type="scientific">Caballeronia temeraria</name>
    <dbReference type="NCBI Taxonomy" id="1777137"/>
    <lineage>
        <taxon>Bacteria</taxon>
        <taxon>Pseudomonadati</taxon>
        <taxon>Pseudomonadota</taxon>
        <taxon>Betaproteobacteria</taxon>
        <taxon>Burkholderiales</taxon>
        <taxon>Burkholderiaceae</taxon>
        <taxon>Caballeronia</taxon>
    </lineage>
</organism>
<sequence>MNRIVSKMLAVILVGCELAGCTAVPSDVKVPAYRNRAVTRTEGGIDVSTAVLSSDESAAVYGVPLAAKAIQPVWIKVRNLEDRSYFLLSPGVDPSFFPASEAADAFAGTASRDERADMDRRFRGLAFHNPVRPGETVSGFVLTHINEGAKLVQVDLVAKGRARTFSIFVGVPGFEADYKRSQVFKRAADPQEPTVNYTDDASFRAALEALPCCATSEDGSKHGDPLNLVIVGSLDDAFPALLRRGWSLTEERWSGAIRRMIGAALSGEPYVNAPVSDLYLFGRAQDIALQKARDDIHQRNHMRLWLSDMRYHGKPVWMGQISRDIGIRLTWHSSTFTTHKIDPDVDEARMALTEDMAYSQNLAKMGLLTGVGPAQEGAPRKNLTTDPYYTDGYRLVLVFDRTPRSLSDIEVFPWITPYKVMHATPGTGP</sequence>